<protein>
    <recommendedName>
        <fullName evidence="3">SCP domain-containing protein</fullName>
    </recommendedName>
</protein>
<dbReference type="InterPro" id="IPR001283">
    <property type="entry name" value="CRISP-related"/>
</dbReference>
<dbReference type="PRINTS" id="PR00838">
    <property type="entry name" value="V5ALLERGEN"/>
</dbReference>
<comment type="subcellular location">
    <subcellularLocation>
        <location evidence="1">Secreted</location>
    </subcellularLocation>
</comment>
<feature type="domain" description="SCP" evidence="3">
    <location>
        <begin position="109"/>
        <end position="264"/>
    </location>
</feature>
<reference evidence="4" key="1">
    <citation type="submission" date="2020-08" db="EMBL/GenBank/DDBJ databases">
        <title>Genome sequencing and assembly of the red palm weevil Rhynchophorus ferrugineus.</title>
        <authorList>
            <person name="Dias G.B."/>
            <person name="Bergman C.M."/>
            <person name="Manee M."/>
        </authorList>
    </citation>
    <scope>NUCLEOTIDE SEQUENCE</scope>
    <source>
        <strain evidence="4">AA-2017</strain>
        <tissue evidence="4">Whole larva</tissue>
    </source>
</reference>
<dbReference type="InterPro" id="IPR042076">
    <property type="entry name" value="Crisp-like_dom"/>
</dbReference>
<dbReference type="Pfam" id="PF00188">
    <property type="entry name" value="CAP"/>
    <property type="match status" value="1"/>
</dbReference>
<evidence type="ECO:0000313" key="4">
    <source>
        <dbReference type="EMBL" id="KAF7269362.1"/>
    </source>
</evidence>
<comment type="caution">
    <text evidence="4">The sequence shown here is derived from an EMBL/GenBank/DDBJ whole genome shotgun (WGS) entry which is preliminary data.</text>
</comment>
<dbReference type="Gene3D" id="3.40.33.10">
    <property type="entry name" value="CAP"/>
    <property type="match status" value="1"/>
</dbReference>
<name>A0A834HYY7_RHYFE</name>
<dbReference type="PRINTS" id="PR00837">
    <property type="entry name" value="V5TPXLIKE"/>
</dbReference>
<dbReference type="Pfam" id="PF08562">
    <property type="entry name" value="Crisp"/>
    <property type="match status" value="1"/>
</dbReference>
<dbReference type="InterPro" id="IPR002413">
    <property type="entry name" value="V5_allergen-like"/>
</dbReference>
<dbReference type="SMART" id="SM00198">
    <property type="entry name" value="SCP"/>
    <property type="match status" value="1"/>
</dbReference>
<dbReference type="Gene3D" id="1.10.10.740">
    <property type="entry name" value="Crisp domain"/>
    <property type="match status" value="1"/>
</dbReference>
<dbReference type="OrthoDB" id="337038at2759"/>
<gene>
    <name evidence="4" type="ORF">GWI33_017615</name>
</gene>
<sequence length="331" mass="38643">MGQNLCCTADPDVRRSSCQFNKFLNRDFSTIAVILEKLYIRQLHFRIPTGKKVSEKTMKAHYAVIPVLVIVSLNLTRVTEEFSHFDPNRRPQIMGDLLPFRSINPQRKRIQNKIVLYHNYYRAKVKPLSSNMLKMKWHKETARAAQKWAESCKFLVHDTPAGRHIANYGACGQNIFIASKRVPWFFAIETWWLEKNDFKYGKKTNMSVVGHYTQLVWASSHEVGCGLAKCYQKVYDKEQKEIESKKRVFYNYVCNYCPSGNRPGRSSFPYKLGNPCSSCKKNCSKRLCLNSCQYVDTWANCKQLYKMHPTWLCNSHTPKGRQRLQYLNAIH</sequence>
<accession>A0A834HYY7</accession>
<dbReference type="InterPro" id="IPR014044">
    <property type="entry name" value="CAP_dom"/>
</dbReference>
<dbReference type="PANTHER" id="PTHR10334">
    <property type="entry name" value="CYSTEINE-RICH SECRETORY PROTEIN-RELATED"/>
    <property type="match status" value="1"/>
</dbReference>
<dbReference type="PROSITE" id="PS01009">
    <property type="entry name" value="CRISP_1"/>
    <property type="match status" value="1"/>
</dbReference>
<evidence type="ECO:0000259" key="3">
    <source>
        <dbReference type="SMART" id="SM00198"/>
    </source>
</evidence>
<organism evidence="4 5">
    <name type="scientific">Rhynchophorus ferrugineus</name>
    <name type="common">Red palm weevil</name>
    <name type="synonym">Curculio ferrugineus</name>
    <dbReference type="NCBI Taxonomy" id="354439"/>
    <lineage>
        <taxon>Eukaryota</taxon>
        <taxon>Metazoa</taxon>
        <taxon>Ecdysozoa</taxon>
        <taxon>Arthropoda</taxon>
        <taxon>Hexapoda</taxon>
        <taxon>Insecta</taxon>
        <taxon>Pterygota</taxon>
        <taxon>Neoptera</taxon>
        <taxon>Endopterygota</taxon>
        <taxon>Coleoptera</taxon>
        <taxon>Polyphaga</taxon>
        <taxon>Cucujiformia</taxon>
        <taxon>Curculionidae</taxon>
        <taxon>Dryophthorinae</taxon>
        <taxon>Rhynchophorus</taxon>
    </lineage>
</organism>
<dbReference type="AlphaFoldDB" id="A0A834HYY7"/>
<dbReference type="InterPro" id="IPR013871">
    <property type="entry name" value="Cysteine_rich_secretory"/>
</dbReference>
<evidence type="ECO:0000256" key="2">
    <source>
        <dbReference type="ARBA" id="ARBA00022525"/>
    </source>
</evidence>
<dbReference type="SUPFAM" id="SSF57546">
    <property type="entry name" value="Crisp domain-like"/>
    <property type="match status" value="1"/>
</dbReference>
<dbReference type="InterPro" id="IPR018244">
    <property type="entry name" value="Allrgn_V5/Tpx1_CS"/>
</dbReference>
<dbReference type="SUPFAM" id="SSF55797">
    <property type="entry name" value="PR-1-like"/>
    <property type="match status" value="1"/>
</dbReference>
<keyword evidence="2" id="KW-0964">Secreted</keyword>
<proteinExistence type="predicted"/>
<dbReference type="GO" id="GO:0005576">
    <property type="term" value="C:extracellular region"/>
    <property type="evidence" value="ECO:0007669"/>
    <property type="project" value="UniProtKB-SubCell"/>
</dbReference>
<evidence type="ECO:0000256" key="1">
    <source>
        <dbReference type="ARBA" id="ARBA00004613"/>
    </source>
</evidence>
<dbReference type="Proteomes" id="UP000625711">
    <property type="component" value="Unassembled WGS sequence"/>
</dbReference>
<dbReference type="InterPro" id="IPR035940">
    <property type="entry name" value="CAP_sf"/>
</dbReference>
<dbReference type="EMBL" id="JAACXV010014237">
    <property type="protein sequence ID" value="KAF7269362.1"/>
    <property type="molecule type" value="Genomic_DNA"/>
</dbReference>
<evidence type="ECO:0000313" key="5">
    <source>
        <dbReference type="Proteomes" id="UP000625711"/>
    </source>
</evidence>
<keyword evidence="5" id="KW-1185">Reference proteome</keyword>